<dbReference type="OrthoDB" id="1436450at2759"/>
<evidence type="ECO:0000256" key="4">
    <source>
        <dbReference type="ARBA" id="ARBA00022989"/>
    </source>
</evidence>
<keyword evidence="7" id="KW-0449">Lipoprotein</keyword>
<dbReference type="InterPro" id="IPR039859">
    <property type="entry name" value="PFA4/ZDH16/20/ERF2-like"/>
</dbReference>
<dbReference type="GO" id="GO:0016020">
    <property type="term" value="C:membrane"/>
    <property type="evidence" value="ECO:0007669"/>
    <property type="project" value="UniProtKB-SubCell"/>
</dbReference>
<dbReference type="PROSITE" id="PS50216">
    <property type="entry name" value="DHHC"/>
    <property type="match status" value="1"/>
</dbReference>
<feature type="transmembrane region" description="Helical" evidence="11">
    <location>
        <begin position="252"/>
        <end position="272"/>
    </location>
</feature>
<protein>
    <recommendedName>
        <fullName evidence="11">Palmitoyltransferase</fullName>
        <ecNumber evidence="11">2.3.1.225</ecNumber>
    </recommendedName>
</protein>
<gene>
    <name evidence="14" type="ORF">BT96DRAFT_577072</name>
</gene>
<evidence type="ECO:0000256" key="11">
    <source>
        <dbReference type="RuleBase" id="RU079119"/>
    </source>
</evidence>
<dbReference type="EMBL" id="ML769441">
    <property type="protein sequence ID" value="KAE9401843.1"/>
    <property type="molecule type" value="Genomic_DNA"/>
</dbReference>
<evidence type="ECO:0000256" key="10">
    <source>
        <dbReference type="ARBA" id="ARBA00048048"/>
    </source>
</evidence>
<sequence>MTEICRVIEEAKYNARQQRETGRTKPQPWILLKLMVFITAGIMAYAGYVYIGRFCVNIILGKRAGVSEGSGIALLVIFCLLYLWMWWSYVRIVLTSPGFARDQSAPPLLPAIPVPSNRPYPPDQDRLSGPSYEEMSEAHADRNTGVLDAIPRPTVSSTIPEVVDPSPPDSGGKHSRVYQDLLRAARKNVTRRPPMTPILAPEYRYCSRDLFLKPYRAHHCRACGTCVLKYDHHCPWIGQCVGARNHKFFVNFNMATAIFTVYTFATLVAYTVRSSNDNDDIDPQQIVIIALAGLFCIFTVALFTSHLRLLCLSQTTVEQLHHQSIKEREDHMLADVFALYQIPNKQRVKREWDKEWGRIGKEGNVWWLGSALKGWEETMGSRRRSVENPYGWLSWVFPLGLNKKEVGLHYEINPRFDADGRWKRRSEWPENLR</sequence>
<keyword evidence="6" id="KW-0564">Palmitate</keyword>
<dbReference type="Proteomes" id="UP000799118">
    <property type="component" value="Unassembled WGS sequence"/>
</dbReference>
<keyword evidence="15" id="KW-1185">Reference proteome</keyword>
<keyword evidence="3 11" id="KW-0812">Transmembrane</keyword>
<evidence type="ECO:0000256" key="7">
    <source>
        <dbReference type="ARBA" id="ARBA00023288"/>
    </source>
</evidence>
<evidence type="ECO:0000256" key="6">
    <source>
        <dbReference type="ARBA" id="ARBA00023139"/>
    </source>
</evidence>
<keyword evidence="4 11" id="KW-1133">Transmembrane helix</keyword>
<dbReference type="PANTHER" id="PTHR22883">
    <property type="entry name" value="ZINC FINGER DHHC DOMAIN CONTAINING PROTEIN"/>
    <property type="match status" value="1"/>
</dbReference>
<dbReference type="GO" id="GO:0005783">
    <property type="term" value="C:endoplasmic reticulum"/>
    <property type="evidence" value="ECO:0007669"/>
    <property type="project" value="TreeGrafter"/>
</dbReference>
<reference evidence="14" key="1">
    <citation type="journal article" date="2019" name="Environ. Microbiol.">
        <title>Fungal ecological strategies reflected in gene transcription - a case study of two litter decomposers.</title>
        <authorList>
            <person name="Barbi F."/>
            <person name="Kohler A."/>
            <person name="Barry K."/>
            <person name="Baskaran P."/>
            <person name="Daum C."/>
            <person name="Fauchery L."/>
            <person name="Ihrmark K."/>
            <person name="Kuo A."/>
            <person name="LaButti K."/>
            <person name="Lipzen A."/>
            <person name="Morin E."/>
            <person name="Grigoriev I.V."/>
            <person name="Henrissat B."/>
            <person name="Lindahl B."/>
            <person name="Martin F."/>
        </authorList>
    </citation>
    <scope>NUCLEOTIDE SEQUENCE</scope>
    <source>
        <strain evidence="14">JB14</strain>
    </source>
</reference>
<evidence type="ECO:0000256" key="2">
    <source>
        <dbReference type="ARBA" id="ARBA00022679"/>
    </source>
</evidence>
<evidence type="ECO:0000256" key="1">
    <source>
        <dbReference type="ARBA" id="ARBA00004141"/>
    </source>
</evidence>
<dbReference type="GO" id="GO:0005794">
    <property type="term" value="C:Golgi apparatus"/>
    <property type="evidence" value="ECO:0007669"/>
    <property type="project" value="TreeGrafter"/>
</dbReference>
<comment type="similarity">
    <text evidence="9">Belongs to the DHHC palmitoyltransferase family. PFA5 subfamily.</text>
</comment>
<feature type="transmembrane region" description="Helical" evidence="11">
    <location>
        <begin position="284"/>
        <end position="304"/>
    </location>
</feature>
<evidence type="ECO:0000256" key="12">
    <source>
        <dbReference type="SAM" id="MobiDB-lite"/>
    </source>
</evidence>
<evidence type="ECO:0000256" key="5">
    <source>
        <dbReference type="ARBA" id="ARBA00023136"/>
    </source>
</evidence>
<dbReference type="InterPro" id="IPR001594">
    <property type="entry name" value="Palmitoyltrfase_DHHC"/>
</dbReference>
<feature type="region of interest" description="Disordered" evidence="12">
    <location>
        <begin position="110"/>
        <end position="135"/>
    </location>
</feature>
<dbReference type="PANTHER" id="PTHR22883:SF23">
    <property type="entry name" value="PALMITOYLTRANSFERASE ZDHHC6"/>
    <property type="match status" value="1"/>
</dbReference>
<keyword evidence="2 11" id="KW-0808">Transferase</keyword>
<keyword evidence="8 11" id="KW-0012">Acyltransferase</keyword>
<name>A0A6A4HVA3_9AGAR</name>
<accession>A0A6A4HVA3</accession>
<feature type="transmembrane region" description="Helical" evidence="11">
    <location>
        <begin position="71"/>
        <end position="94"/>
    </location>
</feature>
<dbReference type="GO" id="GO:0006612">
    <property type="term" value="P:protein targeting to membrane"/>
    <property type="evidence" value="ECO:0007669"/>
    <property type="project" value="TreeGrafter"/>
</dbReference>
<evidence type="ECO:0000259" key="13">
    <source>
        <dbReference type="Pfam" id="PF01529"/>
    </source>
</evidence>
<dbReference type="GO" id="GO:0019706">
    <property type="term" value="F:protein-cysteine S-palmitoyltransferase activity"/>
    <property type="evidence" value="ECO:0007669"/>
    <property type="project" value="UniProtKB-EC"/>
</dbReference>
<feature type="transmembrane region" description="Helical" evidence="11">
    <location>
        <begin position="29"/>
        <end position="51"/>
    </location>
</feature>
<evidence type="ECO:0000256" key="3">
    <source>
        <dbReference type="ARBA" id="ARBA00022692"/>
    </source>
</evidence>
<dbReference type="AlphaFoldDB" id="A0A6A4HVA3"/>
<comment type="domain">
    <text evidence="11">The DHHC domain is required for palmitoyltransferase activity.</text>
</comment>
<feature type="domain" description="Palmitoyltransferase DHHC" evidence="13">
    <location>
        <begin position="202"/>
        <end position="322"/>
    </location>
</feature>
<evidence type="ECO:0000256" key="8">
    <source>
        <dbReference type="ARBA" id="ARBA00023315"/>
    </source>
</evidence>
<evidence type="ECO:0000313" key="14">
    <source>
        <dbReference type="EMBL" id="KAE9401843.1"/>
    </source>
</evidence>
<dbReference type="EC" id="2.3.1.225" evidence="11"/>
<proteinExistence type="inferred from homology"/>
<keyword evidence="5 11" id="KW-0472">Membrane</keyword>
<evidence type="ECO:0000256" key="9">
    <source>
        <dbReference type="ARBA" id="ARBA00038298"/>
    </source>
</evidence>
<feature type="compositionally biased region" description="Pro residues" evidence="12">
    <location>
        <begin position="110"/>
        <end position="122"/>
    </location>
</feature>
<organism evidence="14 15">
    <name type="scientific">Gymnopus androsaceus JB14</name>
    <dbReference type="NCBI Taxonomy" id="1447944"/>
    <lineage>
        <taxon>Eukaryota</taxon>
        <taxon>Fungi</taxon>
        <taxon>Dikarya</taxon>
        <taxon>Basidiomycota</taxon>
        <taxon>Agaricomycotina</taxon>
        <taxon>Agaricomycetes</taxon>
        <taxon>Agaricomycetidae</taxon>
        <taxon>Agaricales</taxon>
        <taxon>Marasmiineae</taxon>
        <taxon>Omphalotaceae</taxon>
        <taxon>Gymnopus</taxon>
    </lineage>
</organism>
<dbReference type="Pfam" id="PF01529">
    <property type="entry name" value="DHHC"/>
    <property type="match status" value="1"/>
</dbReference>
<comment type="catalytic activity">
    <reaction evidence="10 11">
        <text>L-cysteinyl-[protein] + hexadecanoyl-CoA = S-hexadecanoyl-L-cysteinyl-[protein] + CoA</text>
        <dbReference type="Rhea" id="RHEA:36683"/>
        <dbReference type="Rhea" id="RHEA-COMP:10131"/>
        <dbReference type="Rhea" id="RHEA-COMP:11032"/>
        <dbReference type="ChEBI" id="CHEBI:29950"/>
        <dbReference type="ChEBI" id="CHEBI:57287"/>
        <dbReference type="ChEBI" id="CHEBI:57379"/>
        <dbReference type="ChEBI" id="CHEBI:74151"/>
        <dbReference type="EC" id="2.3.1.225"/>
    </reaction>
</comment>
<evidence type="ECO:0000313" key="15">
    <source>
        <dbReference type="Proteomes" id="UP000799118"/>
    </source>
</evidence>
<comment type="subcellular location">
    <subcellularLocation>
        <location evidence="1">Membrane</location>
        <topology evidence="1">Multi-pass membrane protein</topology>
    </subcellularLocation>
</comment>